<evidence type="ECO:0000313" key="2">
    <source>
        <dbReference type="EMBL" id="SDM50021.1"/>
    </source>
</evidence>
<dbReference type="STRING" id="1121325.SAMN04515677_11353"/>
<dbReference type="Pfam" id="PF04977">
    <property type="entry name" value="DivIC"/>
    <property type="match status" value="1"/>
</dbReference>
<reference evidence="2 3" key="1">
    <citation type="submission" date="2016-10" db="EMBL/GenBank/DDBJ databases">
        <authorList>
            <person name="de Groot N.N."/>
        </authorList>
    </citation>
    <scope>NUCLEOTIDE SEQUENCE [LARGE SCALE GENOMIC DNA]</scope>
    <source>
        <strain evidence="2 3">DSM 797</strain>
    </source>
</reference>
<name>A0A1G9TQW2_9FIRM</name>
<dbReference type="EMBL" id="FNGW01000013">
    <property type="protein sequence ID" value="SDM50021.1"/>
    <property type="molecule type" value="Genomic_DNA"/>
</dbReference>
<accession>A0A1G9TQW2</accession>
<protein>
    <submittedName>
        <fullName evidence="2">Septum formation initiator</fullName>
    </submittedName>
</protein>
<keyword evidence="1" id="KW-0175">Coiled coil</keyword>
<sequence>MGMNIRKKFSSQATVLGIFLVFVVCSLATGVLFQVTKVKEYKKEIASINKQIEDTKAEIAKLEKEKISHDLEASARSRLNMVKPGEIIYVDIKRR</sequence>
<feature type="coiled-coil region" evidence="1">
    <location>
        <begin position="38"/>
        <end position="72"/>
    </location>
</feature>
<evidence type="ECO:0000256" key="1">
    <source>
        <dbReference type="SAM" id="Coils"/>
    </source>
</evidence>
<keyword evidence="3" id="KW-1185">Reference proteome</keyword>
<dbReference type="Proteomes" id="UP000199068">
    <property type="component" value="Unassembled WGS sequence"/>
</dbReference>
<evidence type="ECO:0000313" key="3">
    <source>
        <dbReference type="Proteomes" id="UP000199068"/>
    </source>
</evidence>
<organism evidence="2 3">
    <name type="scientific">Romboutsia lituseburensis DSM 797</name>
    <dbReference type="NCBI Taxonomy" id="1121325"/>
    <lineage>
        <taxon>Bacteria</taxon>
        <taxon>Bacillati</taxon>
        <taxon>Bacillota</taxon>
        <taxon>Clostridia</taxon>
        <taxon>Peptostreptococcales</taxon>
        <taxon>Peptostreptococcaceae</taxon>
        <taxon>Romboutsia</taxon>
    </lineage>
</organism>
<proteinExistence type="predicted"/>
<dbReference type="InterPro" id="IPR007060">
    <property type="entry name" value="FtsL/DivIC"/>
</dbReference>
<gene>
    <name evidence="2" type="ORF">SAMN04515677_11353</name>
</gene>
<dbReference type="AlphaFoldDB" id="A0A1G9TQW2"/>